<sequence length="69" mass="7321">MFTRVSIINALAGFVVCLVAASADARIRAAGAHHTTSHGGHYTSGHGSSHKGGSYRSPSTKNQYRRHKS</sequence>
<evidence type="ECO:0000313" key="3">
    <source>
        <dbReference type="EMBL" id="PPU80088.1"/>
    </source>
</evidence>
<feature type="compositionally biased region" description="Low complexity" evidence="1">
    <location>
        <begin position="30"/>
        <end position="57"/>
    </location>
</feature>
<reference evidence="3 4" key="1">
    <citation type="submission" date="2016-08" db="EMBL/GenBank/DDBJ databases">
        <authorList>
            <person name="Seilhamer J.J."/>
        </authorList>
    </citation>
    <scope>NUCLEOTIDE SEQUENCE [LARGE SCALE GENOMIC DNA]</scope>
    <source>
        <strain evidence="3 4">CFBP4641</strain>
    </source>
</reference>
<gene>
    <name evidence="3" type="ORF">XsacCFBP4641_19100</name>
</gene>
<dbReference type="Proteomes" id="UP000247346">
    <property type="component" value="Unassembled WGS sequence"/>
</dbReference>
<organism evidence="3 4">
    <name type="scientific">Xanthomonas sacchari</name>
    <dbReference type="NCBI Taxonomy" id="56458"/>
    <lineage>
        <taxon>Bacteria</taxon>
        <taxon>Pseudomonadati</taxon>
        <taxon>Pseudomonadota</taxon>
        <taxon>Gammaproteobacteria</taxon>
        <taxon>Lysobacterales</taxon>
        <taxon>Lysobacteraceae</taxon>
        <taxon>Xanthomonas</taxon>
    </lineage>
</organism>
<feature type="region of interest" description="Disordered" evidence="1">
    <location>
        <begin position="30"/>
        <end position="69"/>
    </location>
</feature>
<comment type="caution">
    <text evidence="3">The sequence shown here is derived from an EMBL/GenBank/DDBJ whole genome shotgun (WGS) entry which is preliminary data.</text>
</comment>
<protein>
    <submittedName>
        <fullName evidence="3">Uncharacterized protein</fullName>
    </submittedName>
</protein>
<proteinExistence type="predicted"/>
<dbReference type="RefSeq" id="WP_081481888.1">
    <property type="nucleotide sequence ID" value="NZ_CP132343.1"/>
</dbReference>
<name>A0A2P5YZ19_9XANT</name>
<dbReference type="AlphaFoldDB" id="A0A2P5YZ19"/>
<feature type="chain" id="PRO_5015167092" evidence="2">
    <location>
        <begin position="26"/>
        <end position="69"/>
    </location>
</feature>
<evidence type="ECO:0000256" key="2">
    <source>
        <dbReference type="SAM" id="SignalP"/>
    </source>
</evidence>
<keyword evidence="2" id="KW-0732">Signal</keyword>
<feature type="signal peptide" evidence="2">
    <location>
        <begin position="1"/>
        <end position="25"/>
    </location>
</feature>
<dbReference type="EMBL" id="MDEK01000022">
    <property type="protein sequence ID" value="PPU80088.1"/>
    <property type="molecule type" value="Genomic_DNA"/>
</dbReference>
<evidence type="ECO:0000256" key="1">
    <source>
        <dbReference type="SAM" id="MobiDB-lite"/>
    </source>
</evidence>
<dbReference type="GeneID" id="93877030"/>
<evidence type="ECO:0000313" key="4">
    <source>
        <dbReference type="Proteomes" id="UP000247346"/>
    </source>
</evidence>
<accession>A0A2P5YZ19</accession>